<organism evidence="1 3">
    <name type="scientific">Medicago truncatula</name>
    <name type="common">Barrel medic</name>
    <name type="synonym">Medicago tribuloides</name>
    <dbReference type="NCBI Taxonomy" id="3880"/>
    <lineage>
        <taxon>Eukaryota</taxon>
        <taxon>Viridiplantae</taxon>
        <taxon>Streptophyta</taxon>
        <taxon>Embryophyta</taxon>
        <taxon>Tracheophyta</taxon>
        <taxon>Spermatophyta</taxon>
        <taxon>Magnoliopsida</taxon>
        <taxon>eudicotyledons</taxon>
        <taxon>Gunneridae</taxon>
        <taxon>Pentapetalae</taxon>
        <taxon>rosids</taxon>
        <taxon>fabids</taxon>
        <taxon>Fabales</taxon>
        <taxon>Fabaceae</taxon>
        <taxon>Papilionoideae</taxon>
        <taxon>50 kb inversion clade</taxon>
        <taxon>NPAAA clade</taxon>
        <taxon>Hologalegina</taxon>
        <taxon>IRL clade</taxon>
        <taxon>Trifolieae</taxon>
        <taxon>Medicago</taxon>
    </lineage>
</organism>
<accession>A0A072U3K9</accession>
<reference evidence="1 3" key="2">
    <citation type="journal article" date="2014" name="BMC Genomics">
        <title>An improved genome release (version Mt4.0) for the model legume Medicago truncatula.</title>
        <authorList>
            <person name="Tang H."/>
            <person name="Krishnakumar V."/>
            <person name="Bidwell S."/>
            <person name="Rosen B."/>
            <person name="Chan A."/>
            <person name="Zhou S."/>
            <person name="Gentzbittel L."/>
            <person name="Childs K.L."/>
            <person name="Yandell M."/>
            <person name="Gundlach H."/>
            <person name="Mayer K.F."/>
            <person name="Schwartz D.C."/>
            <person name="Town C.D."/>
        </authorList>
    </citation>
    <scope>GENOME REANNOTATION</scope>
    <source>
        <strain evidence="1">A17</strain>
        <strain evidence="2 3">cv. Jemalong A17</strain>
    </source>
</reference>
<gene>
    <name evidence="1" type="ordered locus">MTR_8g076077</name>
</gene>
<reference evidence="2" key="3">
    <citation type="submission" date="2015-04" db="UniProtKB">
        <authorList>
            <consortium name="EnsemblPlants"/>
        </authorList>
    </citation>
    <scope>IDENTIFICATION</scope>
    <source>
        <strain evidence="2">cv. Jemalong A17</strain>
    </source>
</reference>
<dbReference type="AlphaFoldDB" id="A0A072U3K9"/>
<sequence>METESRLKQYREWEHECKNCLSFCGCGMELVASFGMIFGETVQPGSGEVVVIHGVHWPMGTHP</sequence>
<reference evidence="1 3" key="1">
    <citation type="journal article" date="2011" name="Nature">
        <title>The Medicago genome provides insight into the evolution of rhizobial symbioses.</title>
        <authorList>
            <person name="Young N.D."/>
            <person name="Debelle F."/>
            <person name="Oldroyd G.E."/>
            <person name="Geurts R."/>
            <person name="Cannon S.B."/>
            <person name="Udvardi M.K."/>
            <person name="Benedito V.A."/>
            <person name="Mayer K.F."/>
            <person name="Gouzy J."/>
            <person name="Schoof H."/>
            <person name="Van de Peer Y."/>
            <person name="Proost S."/>
            <person name="Cook D.R."/>
            <person name="Meyers B.C."/>
            <person name="Spannagl M."/>
            <person name="Cheung F."/>
            <person name="De Mita S."/>
            <person name="Krishnakumar V."/>
            <person name="Gundlach H."/>
            <person name="Zhou S."/>
            <person name="Mudge J."/>
            <person name="Bharti A.K."/>
            <person name="Murray J.D."/>
            <person name="Naoumkina M.A."/>
            <person name="Rosen B."/>
            <person name="Silverstein K.A."/>
            <person name="Tang H."/>
            <person name="Rombauts S."/>
            <person name="Zhao P.X."/>
            <person name="Zhou P."/>
            <person name="Barbe V."/>
            <person name="Bardou P."/>
            <person name="Bechner M."/>
            <person name="Bellec A."/>
            <person name="Berger A."/>
            <person name="Berges H."/>
            <person name="Bidwell S."/>
            <person name="Bisseling T."/>
            <person name="Choisne N."/>
            <person name="Couloux A."/>
            <person name="Denny R."/>
            <person name="Deshpande S."/>
            <person name="Dai X."/>
            <person name="Doyle J.J."/>
            <person name="Dudez A.M."/>
            <person name="Farmer A.D."/>
            <person name="Fouteau S."/>
            <person name="Franken C."/>
            <person name="Gibelin C."/>
            <person name="Gish J."/>
            <person name="Goldstein S."/>
            <person name="Gonzalez A.J."/>
            <person name="Green P.J."/>
            <person name="Hallab A."/>
            <person name="Hartog M."/>
            <person name="Hua A."/>
            <person name="Humphray S.J."/>
            <person name="Jeong D.H."/>
            <person name="Jing Y."/>
            <person name="Jocker A."/>
            <person name="Kenton S.M."/>
            <person name="Kim D.J."/>
            <person name="Klee K."/>
            <person name="Lai H."/>
            <person name="Lang C."/>
            <person name="Lin S."/>
            <person name="Macmil S.L."/>
            <person name="Magdelenat G."/>
            <person name="Matthews L."/>
            <person name="McCorrison J."/>
            <person name="Monaghan E.L."/>
            <person name="Mun J.H."/>
            <person name="Najar F.Z."/>
            <person name="Nicholson C."/>
            <person name="Noirot C."/>
            <person name="O'Bleness M."/>
            <person name="Paule C.R."/>
            <person name="Poulain J."/>
            <person name="Prion F."/>
            <person name="Qin B."/>
            <person name="Qu C."/>
            <person name="Retzel E.F."/>
            <person name="Riddle C."/>
            <person name="Sallet E."/>
            <person name="Samain S."/>
            <person name="Samson N."/>
            <person name="Sanders I."/>
            <person name="Saurat O."/>
            <person name="Scarpelli C."/>
            <person name="Schiex T."/>
            <person name="Segurens B."/>
            <person name="Severin A.J."/>
            <person name="Sherrier D.J."/>
            <person name="Shi R."/>
            <person name="Sims S."/>
            <person name="Singer S.R."/>
            <person name="Sinharoy S."/>
            <person name="Sterck L."/>
            <person name="Viollet A."/>
            <person name="Wang B.B."/>
            <person name="Wang K."/>
            <person name="Wang M."/>
            <person name="Wang X."/>
            <person name="Warfsmann J."/>
            <person name="Weissenbach J."/>
            <person name="White D.D."/>
            <person name="White J.D."/>
            <person name="Wiley G.B."/>
            <person name="Wincker P."/>
            <person name="Xing Y."/>
            <person name="Yang L."/>
            <person name="Yao Z."/>
            <person name="Ying F."/>
            <person name="Zhai J."/>
            <person name="Zhou L."/>
            <person name="Zuber A."/>
            <person name="Denarie J."/>
            <person name="Dixon R.A."/>
            <person name="May G.D."/>
            <person name="Schwartz D.C."/>
            <person name="Rogers J."/>
            <person name="Quetier F."/>
            <person name="Town C.D."/>
            <person name="Roe B.A."/>
        </authorList>
    </citation>
    <scope>NUCLEOTIDE SEQUENCE [LARGE SCALE GENOMIC DNA]</scope>
    <source>
        <strain evidence="1">A17</strain>
        <strain evidence="2 3">cv. Jemalong A17</strain>
    </source>
</reference>
<protein>
    <submittedName>
        <fullName evidence="1 2">Uncharacterized protein</fullName>
    </submittedName>
</protein>
<proteinExistence type="predicted"/>
<dbReference type="HOGENOM" id="CLU_2889219_0_0_1"/>
<keyword evidence="3" id="KW-1185">Reference proteome</keyword>
<name>A0A072U3K9_MEDTR</name>
<evidence type="ECO:0000313" key="1">
    <source>
        <dbReference type="EMBL" id="KEH20385.1"/>
    </source>
</evidence>
<dbReference type="EnsemblPlants" id="KEH20385">
    <property type="protein sequence ID" value="KEH20385"/>
    <property type="gene ID" value="MTR_8g076077"/>
</dbReference>
<dbReference type="Proteomes" id="UP000002051">
    <property type="component" value="Chromosome 8"/>
</dbReference>
<dbReference type="EMBL" id="CM001224">
    <property type="protein sequence ID" value="KEH20385.1"/>
    <property type="molecule type" value="Genomic_DNA"/>
</dbReference>
<evidence type="ECO:0000313" key="3">
    <source>
        <dbReference type="Proteomes" id="UP000002051"/>
    </source>
</evidence>
<evidence type="ECO:0000313" key="2">
    <source>
        <dbReference type="EnsemblPlants" id="KEH20385"/>
    </source>
</evidence>